<dbReference type="EMBL" id="DPSM01000002">
    <property type="protein sequence ID" value="HCJ98626.1"/>
    <property type="molecule type" value="Genomic_DNA"/>
</dbReference>
<organism evidence="1 2">
    <name type="scientific">Serratia grimesii</name>
    <dbReference type="NCBI Taxonomy" id="82995"/>
    <lineage>
        <taxon>Bacteria</taxon>
        <taxon>Pseudomonadati</taxon>
        <taxon>Pseudomonadota</taxon>
        <taxon>Gammaproteobacteria</taxon>
        <taxon>Enterobacterales</taxon>
        <taxon>Yersiniaceae</taxon>
        <taxon>Serratia</taxon>
    </lineage>
</organism>
<name>A0A9C7QRP6_9GAMM</name>
<accession>A0A9C7QRP6</accession>
<protein>
    <submittedName>
        <fullName evidence="1">Uncharacterized protein</fullName>
    </submittedName>
</protein>
<dbReference type="Proteomes" id="UP000262210">
    <property type="component" value="Unassembled WGS sequence"/>
</dbReference>
<proteinExistence type="predicted"/>
<sequence length="138" mass="15780">MTRSAIINDLIDNKMKSFEIISHHRIPLSEQRKRDVAQTAEYLTCCANFAENAWQTRVDVFILLKKDKIIPRKRHIKRSTEISYNTIRANYGLDSVHQAVRLTVFSKIIIPSAGSGFSLLRCRNSARTWAGMADEDGK</sequence>
<evidence type="ECO:0000313" key="2">
    <source>
        <dbReference type="Proteomes" id="UP000262210"/>
    </source>
</evidence>
<comment type="caution">
    <text evidence="1">The sequence shown here is derived from an EMBL/GenBank/DDBJ whole genome shotgun (WGS) entry which is preliminary data.</text>
</comment>
<reference evidence="1 2" key="1">
    <citation type="journal article" date="2018" name="Nat. Biotechnol.">
        <title>A standardized bacterial taxonomy based on genome phylogeny substantially revises the tree of life.</title>
        <authorList>
            <person name="Parks D.H."/>
            <person name="Chuvochina M."/>
            <person name="Waite D.W."/>
            <person name="Rinke C."/>
            <person name="Skarshewski A."/>
            <person name="Chaumeil P.A."/>
            <person name="Hugenholtz P."/>
        </authorList>
    </citation>
    <scope>NUCLEOTIDE SEQUENCE [LARGE SCALE GENOMIC DNA]</scope>
    <source>
        <strain evidence="1">UBA11264</strain>
    </source>
</reference>
<dbReference type="AlphaFoldDB" id="A0A9C7QRP6"/>
<evidence type="ECO:0000313" key="1">
    <source>
        <dbReference type="EMBL" id="HCJ98626.1"/>
    </source>
</evidence>
<gene>
    <name evidence="1" type="ORF">DHV72_01160</name>
</gene>